<proteinExistence type="inferred from homology"/>
<keyword evidence="13" id="KW-0119">Carbohydrate metabolism</keyword>
<keyword evidence="10" id="KW-1015">Disulfide bond</keyword>
<dbReference type="GO" id="GO:0006004">
    <property type="term" value="P:fucose metabolic process"/>
    <property type="evidence" value="ECO:0007669"/>
    <property type="project" value="UniProtKB-KW"/>
</dbReference>
<evidence type="ECO:0000256" key="1">
    <source>
        <dbReference type="ARBA" id="ARBA00004240"/>
    </source>
</evidence>
<evidence type="ECO:0000256" key="4">
    <source>
        <dbReference type="ARBA" id="ARBA00012196"/>
    </source>
</evidence>
<evidence type="ECO:0000256" key="8">
    <source>
        <dbReference type="ARBA" id="ARBA00022824"/>
    </source>
</evidence>
<dbReference type="GO" id="GO:0005783">
    <property type="term" value="C:endoplasmic reticulum"/>
    <property type="evidence" value="ECO:0007669"/>
    <property type="project" value="UniProtKB-SubCell"/>
</dbReference>
<dbReference type="CDD" id="cd11302">
    <property type="entry name" value="O-FucT-1"/>
    <property type="match status" value="1"/>
</dbReference>
<evidence type="ECO:0000256" key="6">
    <source>
        <dbReference type="ARBA" id="ARBA00022676"/>
    </source>
</evidence>
<accession>A0A9Q1H538</accession>
<keyword evidence="9" id="KW-0914">Notch signaling pathway</keyword>
<evidence type="ECO:0000256" key="10">
    <source>
        <dbReference type="ARBA" id="ARBA00023157"/>
    </source>
</evidence>
<dbReference type="PANTHER" id="PTHR21420:SF9">
    <property type="entry name" value="GDP-FUCOSE PROTEIN O-FUCOSYLTRANSFERASE 1"/>
    <property type="match status" value="1"/>
</dbReference>
<reference evidence="17" key="1">
    <citation type="submission" date="2021-10" db="EMBL/GenBank/DDBJ databases">
        <title>Tropical sea cucumber genome reveals ecological adaptation and Cuvierian tubules defense mechanism.</title>
        <authorList>
            <person name="Chen T."/>
        </authorList>
    </citation>
    <scope>NUCLEOTIDE SEQUENCE</scope>
    <source>
        <strain evidence="17">Nanhai2018</strain>
        <tissue evidence="17">Muscle</tissue>
    </source>
</reference>
<comment type="catalytic activity">
    <reaction evidence="15">
        <text>L-threonyl-[protein] + GDP-beta-L-fucose = 3-O-(alpha-L-fucosyl)-L-threonyl-[protein] + GDP + H(+)</text>
        <dbReference type="Rhea" id="RHEA:70491"/>
        <dbReference type="Rhea" id="RHEA-COMP:11060"/>
        <dbReference type="Rhea" id="RHEA-COMP:17915"/>
        <dbReference type="ChEBI" id="CHEBI:15378"/>
        <dbReference type="ChEBI" id="CHEBI:30013"/>
        <dbReference type="ChEBI" id="CHEBI:57273"/>
        <dbReference type="ChEBI" id="CHEBI:58189"/>
        <dbReference type="ChEBI" id="CHEBI:189631"/>
        <dbReference type="EC" id="2.4.1.221"/>
    </reaction>
    <physiologicalReaction direction="left-to-right" evidence="15">
        <dbReference type="Rhea" id="RHEA:70492"/>
    </physiologicalReaction>
</comment>
<dbReference type="EC" id="2.4.1.221" evidence="4"/>
<dbReference type="InterPro" id="IPR039922">
    <property type="entry name" value="POFUT1"/>
</dbReference>
<evidence type="ECO:0000256" key="16">
    <source>
        <dbReference type="ARBA" id="ARBA00048647"/>
    </source>
</evidence>
<dbReference type="InterPro" id="IPR019378">
    <property type="entry name" value="GDP-Fuc_O-FucTrfase"/>
</dbReference>
<comment type="pathway">
    <text evidence="2">Protein modification; protein glycosylation.</text>
</comment>
<dbReference type="AlphaFoldDB" id="A0A9Q1H538"/>
<dbReference type="Proteomes" id="UP001152320">
    <property type="component" value="Chromosome 11"/>
</dbReference>
<dbReference type="GO" id="GO:0046922">
    <property type="term" value="F:peptide-O-fucosyltransferase activity"/>
    <property type="evidence" value="ECO:0007669"/>
    <property type="project" value="UniProtKB-EC"/>
</dbReference>
<evidence type="ECO:0000256" key="9">
    <source>
        <dbReference type="ARBA" id="ARBA00022976"/>
    </source>
</evidence>
<evidence type="ECO:0000256" key="3">
    <source>
        <dbReference type="ARBA" id="ARBA00010626"/>
    </source>
</evidence>
<evidence type="ECO:0000256" key="2">
    <source>
        <dbReference type="ARBA" id="ARBA00004922"/>
    </source>
</evidence>
<protein>
    <recommendedName>
        <fullName evidence="5">GDP-fucose protein O-fucosyltransferase 1</fullName>
        <ecNumber evidence="4">2.4.1.221</ecNumber>
    </recommendedName>
    <alternativeName>
        <fullName evidence="14">Peptide-O-fucosyltransferase 1</fullName>
    </alternativeName>
</protein>
<evidence type="ECO:0000256" key="15">
    <source>
        <dbReference type="ARBA" id="ARBA00047273"/>
    </source>
</evidence>
<evidence type="ECO:0000313" key="17">
    <source>
        <dbReference type="EMBL" id="KAJ8033614.1"/>
    </source>
</evidence>
<dbReference type="PANTHER" id="PTHR21420">
    <property type="entry name" value="GDP-FUCOSE PROTEIN O-FUCOSYLTRANSFERASE 1"/>
    <property type="match status" value="1"/>
</dbReference>
<organism evidence="17 18">
    <name type="scientific">Holothuria leucospilota</name>
    <name type="common">Black long sea cucumber</name>
    <name type="synonym">Mertensiothuria leucospilota</name>
    <dbReference type="NCBI Taxonomy" id="206669"/>
    <lineage>
        <taxon>Eukaryota</taxon>
        <taxon>Metazoa</taxon>
        <taxon>Echinodermata</taxon>
        <taxon>Eleutherozoa</taxon>
        <taxon>Echinozoa</taxon>
        <taxon>Holothuroidea</taxon>
        <taxon>Aspidochirotacea</taxon>
        <taxon>Aspidochirotida</taxon>
        <taxon>Holothuriidae</taxon>
        <taxon>Holothuria</taxon>
    </lineage>
</organism>
<dbReference type="Pfam" id="PF10250">
    <property type="entry name" value="O-FucT"/>
    <property type="match status" value="1"/>
</dbReference>
<keyword evidence="6" id="KW-0328">Glycosyltransferase</keyword>
<comment type="catalytic activity">
    <reaction evidence="16">
        <text>L-seryl-[protein] + GDP-beta-L-fucose = 3-O-(alpha-L-fucosyl)-L-seryl-[protein] + GDP + H(+)</text>
        <dbReference type="Rhea" id="RHEA:63644"/>
        <dbReference type="Rhea" id="RHEA-COMP:9863"/>
        <dbReference type="Rhea" id="RHEA-COMP:17914"/>
        <dbReference type="ChEBI" id="CHEBI:15378"/>
        <dbReference type="ChEBI" id="CHEBI:29999"/>
        <dbReference type="ChEBI" id="CHEBI:57273"/>
        <dbReference type="ChEBI" id="CHEBI:58189"/>
        <dbReference type="ChEBI" id="CHEBI:189632"/>
        <dbReference type="EC" id="2.4.1.221"/>
    </reaction>
    <physiologicalReaction direction="left-to-right" evidence="16">
        <dbReference type="Rhea" id="RHEA:63645"/>
    </physiologicalReaction>
</comment>
<keyword evidence="12" id="KW-0294">Fucose metabolism</keyword>
<keyword evidence="7" id="KW-0808">Transferase</keyword>
<gene>
    <name evidence="17" type="ORF">HOLleu_23917</name>
</gene>
<dbReference type="GO" id="GO:0008593">
    <property type="term" value="P:regulation of Notch signaling pathway"/>
    <property type="evidence" value="ECO:0007669"/>
    <property type="project" value="TreeGrafter"/>
</dbReference>
<dbReference type="OrthoDB" id="10050276at2759"/>
<dbReference type="EMBL" id="JAIZAY010000011">
    <property type="protein sequence ID" value="KAJ8033614.1"/>
    <property type="molecule type" value="Genomic_DNA"/>
</dbReference>
<comment type="caution">
    <text evidence="17">The sequence shown here is derived from an EMBL/GenBank/DDBJ whole genome shotgun (WGS) entry which is preliminary data.</text>
</comment>
<keyword evidence="11" id="KW-0325">Glycoprotein</keyword>
<evidence type="ECO:0000256" key="14">
    <source>
        <dbReference type="ARBA" id="ARBA00033080"/>
    </source>
</evidence>
<evidence type="ECO:0000313" key="18">
    <source>
        <dbReference type="Proteomes" id="UP001152320"/>
    </source>
</evidence>
<comment type="subcellular location">
    <subcellularLocation>
        <location evidence="1">Endoplasmic reticulum</location>
    </subcellularLocation>
</comment>
<sequence length="406" mass="45763">MSSSRPKVWKGFTLQNTFRLVCFCIVAKASNTDHCTVNTSAQCSEGSIDEYSGTILDHNATPVWDDSGYVMFCPCMGNFGNQAEYYIGSLAFAKSINRTLVLTPFRAKGSNIPFSEWFQIEPVRQFHRVIPIETFLEHFGETEWAPGKRKGYCGRSTDTLYDCKMKSGNPLGPFWDDLNISFDESVPYDTFDQADISNEKRTISLRNNWNKQFPSAEHPVLALRCAPASFPMAPGNRKIHQYLKWNPSLFSRAEDEIARMFHGEKYVGIHLRTGPDWVTSCSMTIGARTVMASPQCLTAGQPVFIEMCYPTVEHIVDLTTKAVIKYAVQHLFIATDRLSYSKELTEALTPLGVKVHHLDPQLPQMDLMILGQSDFFIGNCASSFTSFVKRERDVSGKPSTFWGFPV</sequence>
<evidence type="ECO:0000256" key="11">
    <source>
        <dbReference type="ARBA" id="ARBA00023180"/>
    </source>
</evidence>
<evidence type="ECO:0000256" key="7">
    <source>
        <dbReference type="ARBA" id="ARBA00022679"/>
    </source>
</evidence>
<dbReference type="GO" id="GO:0007219">
    <property type="term" value="P:Notch signaling pathway"/>
    <property type="evidence" value="ECO:0007669"/>
    <property type="project" value="UniProtKB-KW"/>
</dbReference>
<dbReference type="Gene3D" id="3.40.50.11350">
    <property type="match status" value="1"/>
</dbReference>
<evidence type="ECO:0000256" key="13">
    <source>
        <dbReference type="ARBA" id="ARBA00023277"/>
    </source>
</evidence>
<evidence type="ECO:0000256" key="12">
    <source>
        <dbReference type="ARBA" id="ARBA00023253"/>
    </source>
</evidence>
<comment type="similarity">
    <text evidence="3">Belongs to the glycosyltransferase 65 family.</text>
</comment>
<name>A0A9Q1H538_HOLLE</name>
<keyword evidence="18" id="KW-1185">Reference proteome</keyword>
<keyword evidence="8" id="KW-0256">Endoplasmic reticulum</keyword>
<dbReference type="Gene3D" id="3.40.50.11340">
    <property type="match status" value="1"/>
</dbReference>
<evidence type="ECO:0000256" key="5">
    <source>
        <dbReference type="ARBA" id="ARBA00021745"/>
    </source>
</evidence>